<dbReference type="AlphaFoldDB" id="A0AAV9NA79"/>
<dbReference type="RefSeq" id="XP_064705541.1">
    <property type="nucleotide sequence ID" value="XM_064847188.1"/>
</dbReference>
<protein>
    <recommendedName>
        <fullName evidence="4">Histone chaperone domain-containing protein</fullName>
    </recommendedName>
</protein>
<accession>A0AAV9NA79</accession>
<evidence type="ECO:0008006" key="4">
    <source>
        <dbReference type="Google" id="ProtNLM"/>
    </source>
</evidence>
<evidence type="ECO:0000256" key="1">
    <source>
        <dbReference type="SAM" id="MobiDB-lite"/>
    </source>
</evidence>
<reference evidence="2 3" key="1">
    <citation type="submission" date="2023-08" db="EMBL/GenBank/DDBJ databases">
        <title>Black Yeasts Isolated from many extreme environments.</title>
        <authorList>
            <person name="Coleine C."/>
            <person name="Stajich J.E."/>
            <person name="Selbmann L."/>
        </authorList>
    </citation>
    <scope>NUCLEOTIDE SEQUENCE [LARGE SCALE GENOMIC DNA]</scope>
    <source>
        <strain evidence="2 3">CCFEE 5792</strain>
    </source>
</reference>
<evidence type="ECO:0000313" key="3">
    <source>
        <dbReference type="Proteomes" id="UP001358417"/>
    </source>
</evidence>
<proteinExistence type="predicted"/>
<organism evidence="2 3">
    <name type="scientific">Exophiala bonariae</name>
    <dbReference type="NCBI Taxonomy" id="1690606"/>
    <lineage>
        <taxon>Eukaryota</taxon>
        <taxon>Fungi</taxon>
        <taxon>Dikarya</taxon>
        <taxon>Ascomycota</taxon>
        <taxon>Pezizomycotina</taxon>
        <taxon>Eurotiomycetes</taxon>
        <taxon>Chaetothyriomycetidae</taxon>
        <taxon>Chaetothyriales</taxon>
        <taxon>Herpotrichiellaceae</taxon>
        <taxon>Exophiala</taxon>
    </lineage>
</organism>
<dbReference type="Proteomes" id="UP001358417">
    <property type="component" value="Unassembled WGS sequence"/>
</dbReference>
<comment type="caution">
    <text evidence="2">The sequence shown here is derived from an EMBL/GenBank/DDBJ whole genome shotgun (WGS) entry which is preliminary data.</text>
</comment>
<name>A0AAV9NA79_9EURO</name>
<keyword evidence="3" id="KW-1185">Reference proteome</keyword>
<feature type="region of interest" description="Disordered" evidence="1">
    <location>
        <begin position="1"/>
        <end position="111"/>
    </location>
</feature>
<gene>
    <name evidence="2" type="ORF">LTR84_003600</name>
</gene>
<sequence>MATNADAEFSKQNTTTDDIPQGGDTVDNSYASRPGQKQIPVLKDETPVEQPNDTRNPDSDQALEQDEADAIDKGNILKGGRTRGATKPEGTYQDPEGEDDLPADDGTSAVR</sequence>
<dbReference type="EMBL" id="JAVRRD010000016">
    <property type="protein sequence ID" value="KAK5051041.1"/>
    <property type="molecule type" value="Genomic_DNA"/>
</dbReference>
<evidence type="ECO:0000313" key="2">
    <source>
        <dbReference type="EMBL" id="KAK5051041.1"/>
    </source>
</evidence>
<dbReference type="GeneID" id="89971787"/>